<feature type="compositionally biased region" description="Acidic residues" evidence="1">
    <location>
        <begin position="243"/>
        <end position="256"/>
    </location>
</feature>
<accession>A0ABD3FDB8</accession>
<evidence type="ECO:0000313" key="4">
    <source>
        <dbReference type="Proteomes" id="UP001632037"/>
    </source>
</evidence>
<evidence type="ECO:0000256" key="2">
    <source>
        <dbReference type="SAM" id="SignalP"/>
    </source>
</evidence>
<feature type="region of interest" description="Disordered" evidence="1">
    <location>
        <begin position="217"/>
        <end position="268"/>
    </location>
</feature>
<sequence>MVRVFTATCAFAATLGCASAHSPSFLYKFDAANAAGVDGSIQVQYEGEDSTVATLTAALDFSGVDQEALAAFDGNCTEAVTSYKWHIHTKWNSTLDSDSFKQCSKAATGNHYDPLRACGTASEYIDEPDCKTKSLTYACNPDSYTADPLKCEKGDLSGKFGGFQLSEDATVSGQWTDEHYPLPSENTPTWSIVLHAVCGTQTPRIACAVIQEVAHEYEGNSEASEHTDGSSEHGSGEEQNYGGEEEQEEDTDQGEDTEQHEGEHHDQC</sequence>
<dbReference type="EMBL" id="JBIMZQ010000026">
    <property type="protein sequence ID" value="KAL3663701.1"/>
    <property type="molecule type" value="Genomic_DNA"/>
</dbReference>
<dbReference type="PROSITE" id="PS51257">
    <property type="entry name" value="PROKAR_LIPOPROTEIN"/>
    <property type="match status" value="1"/>
</dbReference>
<feature type="signal peptide" evidence="2">
    <location>
        <begin position="1"/>
        <end position="20"/>
    </location>
</feature>
<proteinExistence type="predicted"/>
<reference evidence="3 4" key="1">
    <citation type="submission" date="2024-09" db="EMBL/GenBank/DDBJ databases">
        <title>Genome sequencing and assembly of Phytophthora oleae, isolate VK10A, causative agent of rot of olive drupes.</title>
        <authorList>
            <person name="Conti Taguali S."/>
            <person name="Riolo M."/>
            <person name="La Spada F."/>
            <person name="Cacciola S.O."/>
            <person name="Dionisio G."/>
        </authorList>
    </citation>
    <scope>NUCLEOTIDE SEQUENCE [LARGE SCALE GENOMIC DNA]</scope>
    <source>
        <strain evidence="3 4">VK10A</strain>
    </source>
</reference>
<dbReference type="AlphaFoldDB" id="A0ABD3FDB8"/>
<name>A0ABD3FDB8_9STRA</name>
<keyword evidence="4" id="KW-1185">Reference proteome</keyword>
<keyword evidence="2" id="KW-0732">Signal</keyword>
<evidence type="ECO:0000313" key="3">
    <source>
        <dbReference type="EMBL" id="KAL3663701.1"/>
    </source>
</evidence>
<organism evidence="3 4">
    <name type="scientific">Phytophthora oleae</name>
    <dbReference type="NCBI Taxonomy" id="2107226"/>
    <lineage>
        <taxon>Eukaryota</taxon>
        <taxon>Sar</taxon>
        <taxon>Stramenopiles</taxon>
        <taxon>Oomycota</taxon>
        <taxon>Peronosporomycetes</taxon>
        <taxon>Peronosporales</taxon>
        <taxon>Peronosporaceae</taxon>
        <taxon>Phytophthora</taxon>
    </lineage>
</organism>
<evidence type="ECO:0000256" key="1">
    <source>
        <dbReference type="SAM" id="MobiDB-lite"/>
    </source>
</evidence>
<feature type="compositionally biased region" description="Basic and acidic residues" evidence="1">
    <location>
        <begin position="257"/>
        <end position="268"/>
    </location>
</feature>
<feature type="chain" id="PRO_5044803220" evidence="2">
    <location>
        <begin position="21"/>
        <end position="268"/>
    </location>
</feature>
<feature type="compositionally biased region" description="Basic and acidic residues" evidence="1">
    <location>
        <begin position="217"/>
        <end position="236"/>
    </location>
</feature>
<gene>
    <name evidence="3" type="ORF">V7S43_011116</name>
</gene>
<dbReference type="InterPro" id="IPR036423">
    <property type="entry name" value="SOD-like_Cu/Zn_dom_sf"/>
</dbReference>
<dbReference type="SUPFAM" id="SSF49329">
    <property type="entry name" value="Cu,Zn superoxide dismutase-like"/>
    <property type="match status" value="1"/>
</dbReference>
<comment type="caution">
    <text evidence="3">The sequence shown here is derived from an EMBL/GenBank/DDBJ whole genome shotgun (WGS) entry which is preliminary data.</text>
</comment>
<dbReference type="Gene3D" id="2.60.40.200">
    <property type="entry name" value="Superoxide dismutase, copper/zinc binding domain"/>
    <property type="match status" value="1"/>
</dbReference>
<dbReference type="Proteomes" id="UP001632037">
    <property type="component" value="Unassembled WGS sequence"/>
</dbReference>
<protein>
    <submittedName>
        <fullName evidence="3">Uncharacterized protein</fullName>
    </submittedName>
</protein>